<gene>
    <name evidence="1" type="ORF">LKD22_00960</name>
</gene>
<keyword evidence="2" id="KW-1185">Reference proteome</keyword>
<dbReference type="Gene3D" id="3.40.109.40">
    <property type="match status" value="1"/>
</dbReference>
<dbReference type="Proteomes" id="UP001298753">
    <property type="component" value="Unassembled WGS sequence"/>
</dbReference>
<proteinExistence type="predicted"/>
<comment type="caution">
    <text evidence="1">The sequence shown here is derived from an EMBL/GenBank/DDBJ whole genome shotgun (WGS) entry which is preliminary data.</text>
</comment>
<organism evidence="1 2">
    <name type="scientific">Agathobaculum butyriciproducens</name>
    <dbReference type="NCBI Taxonomy" id="1628085"/>
    <lineage>
        <taxon>Bacteria</taxon>
        <taxon>Bacillati</taxon>
        <taxon>Bacillota</taxon>
        <taxon>Clostridia</taxon>
        <taxon>Eubacteriales</taxon>
        <taxon>Butyricicoccaceae</taxon>
        <taxon>Agathobaculum</taxon>
    </lineage>
</organism>
<sequence>MIELDRSEAIRYMGYHGTQPDEAVQASLTRCGEALQQAAEPKSIFRVFPLQHIDAQTLEIADVQIHSKNLARNLQGCSEVCLMAATLGIGPDRLIARASAVRMSDAVIYQAAAAAMIETYCDEVNDRIRQDAAQRGMYCRPRFSPGYGDFPIAHQRDFSRLLDTPRKIGLTVTESCLLAPIKSVTAVIGLSETPQPCHRKGCEECGKTDCAYRR</sequence>
<dbReference type="RefSeq" id="WP_227599960.1">
    <property type="nucleotide sequence ID" value="NZ_JAJEPX010000001.1"/>
</dbReference>
<dbReference type="AlphaFoldDB" id="A0AAW4VYC9"/>
<dbReference type="SUPFAM" id="SSF56507">
    <property type="entry name" value="Methionine synthase activation domain-like"/>
    <property type="match status" value="1"/>
</dbReference>
<dbReference type="InterPro" id="IPR017342">
    <property type="entry name" value="S-AdoMet-dep_Met_synth_prd"/>
</dbReference>
<evidence type="ECO:0000313" key="2">
    <source>
        <dbReference type="Proteomes" id="UP001298753"/>
    </source>
</evidence>
<reference evidence="1 2" key="1">
    <citation type="submission" date="2021-10" db="EMBL/GenBank/DDBJ databases">
        <title>Anaerobic single-cell dispensing facilitates the cultivation of human gut bacteria.</title>
        <authorList>
            <person name="Afrizal A."/>
        </authorList>
    </citation>
    <scope>NUCLEOTIDE SEQUENCE [LARGE SCALE GENOMIC DNA]</scope>
    <source>
        <strain evidence="1 2">CLA-AA-H270</strain>
    </source>
</reference>
<dbReference type="PIRSF" id="PIRSF037984">
    <property type="entry name" value="Met_synth_TM0269_prd"/>
    <property type="match status" value="1"/>
</dbReference>
<accession>A0AAW4VYC9</accession>
<protein>
    <submittedName>
        <fullName evidence="1">Vitamin B12 dependent methionine synthase activation subunit</fullName>
    </submittedName>
</protein>
<dbReference type="GO" id="GO:0008705">
    <property type="term" value="F:methionine synthase activity"/>
    <property type="evidence" value="ECO:0007669"/>
    <property type="project" value="InterPro"/>
</dbReference>
<dbReference type="EMBL" id="JAJEPX010000001">
    <property type="protein sequence ID" value="MCC2175709.1"/>
    <property type="molecule type" value="Genomic_DNA"/>
</dbReference>
<dbReference type="InterPro" id="IPR037010">
    <property type="entry name" value="VitB12-dep_Met_synth_activ_sf"/>
</dbReference>
<evidence type="ECO:0000313" key="1">
    <source>
        <dbReference type="EMBL" id="MCC2175709.1"/>
    </source>
</evidence>
<name>A0AAW4VYC9_9FIRM</name>
<dbReference type="GeneID" id="98661163"/>